<evidence type="ECO:0000256" key="9">
    <source>
        <dbReference type="ARBA" id="ARBA00023065"/>
    </source>
</evidence>
<dbReference type="InterPro" id="IPR005953">
    <property type="entry name" value="ATP_synth_csu_bac/chlpt"/>
</dbReference>
<evidence type="ECO:0000256" key="2">
    <source>
        <dbReference type="ARBA" id="ARBA00006704"/>
    </source>
</evidence>
<dbReference type="GO" id="GO:0033177">
    <property type="term" value="C:proton-transporting two-sector ATPase complex, proton-transporting domain"/>
    <property type="evidence" value="ECO:0007669"/>
    <property type="project" value="InterPro"/>
</dbReference>
<evidence type="ECO:0000256" key="5">
    <source>
        <dbReference type="ARBA" id="ARBA00022547"/>
    </source>
</evidence>
<evidence type="ECO:0000256" key="14">
    <source>
        <dbReference type="HAMAP-Rule" id="MF_01396"/>
    </source>
</evidence>
<dbReference type="NCBIfam" id="TIGR01260">
    <property type="entry name" value="ATP_synt_c"/>
    <property type="match status" value="1"/>
</dbReference>
<protein>
    <recommendedName>
        <fullName evidence="14">ATP synthase subunit c</fullName>
    </recommendedName>
    <alternativeName>
        <fullName evidence="14">ATP synthase F(0) sector subunit c</fullName>
    </alternativeName>
    <alternativeName>
        <fullName evidence="14">F-type ATPase subunit c</fullName>
        <shortName evidence="14">F-ATPase subunit c</shortName>
    </alternativeName>
    <alternativeName>
        <fullName evidence="14">Lipid-binding protein</fullName>
    </alternativeName>
</protein>
<dbReference type="InterPro" id="IPR020537">
    <property type="entry name" value="ATP_synth_F0_csu_DDCD_BS"/>
</dbReference>
<proteinExistence type="inferred from homology"/>
<evidence type="ECO:0000259" key="15">
    <source>
        <dbReference type="Pfam" id="PF00137"/>
    </source>
</evidence>
<evidence type="ECO:0000256" key="11">
    <source>
        <dbReference type="ARBA" id="ARBA00023136"/>
    </source>
</evidence>
<evidence type="ECO:0000313" key="16">
    <source>
        <dbReference type="EMBL" id="CAG4893153.1"/>
    </source>
</evidence>
<dbReference type="Proteomes" id="UP000789704">
    <property type="component" value="Unassembled WGS sequence"/>
</dbReference>
<organism evidence="16 17">
    <name type="scientific">Paraburkholderia saeva</name>
    <dbReference type="NCBI Taxonomy" id="2777537"/>
    <lineage>
        <taxon>Bacteria</taxon>
        <taxon>Pseudomonadati</taxon>
        <taxon>Pseudomonadota</taxon>
        <taxon>Betaproteobacteria</taxon>
        <taxon>Burkholderiales</taxon>
        <taxon>Burkholderiaceae</taxon>
        <taxon>Paraburkholderia</taxon>
    </lineage>
</organism>
<dbReference type="GO" id="GO:0046933">
    <property type="term" value="F:proton-transporting ATP synthase activity, rotational mechanism"/>
    <property type="evidence" value="ECO:0007669"/>
    <property type="project" value="UniProtKB-UniRule"/>
</dbReference>
<dbReference type="AlphaFoldDB" id="A0A9N8X227"/>
<dbReference type="FunFam" id="1.20.20.10:FF:000002">
    <property type="entry name" value="ATP synthase subunit c"/>
    <property type="match status" value="1"/>
</dbReference>
<dbReference type="SUPFAM" id="SSF81333">
    <property type="entry name" value="F1F0 ATP synthase subunit C"/>
    <property type="match status" value="1"/>
</dbReference>
<accession>A0A9N8X227</accession>
<feature type="transmembrane region" description="Helical" evidence="14">
    <location>
        <begin position="6"/>
        <end position="30"/>
    </location>
</feature>
<keyword evidence="12 14" id="KW-0066">ATP synthesis</keyword>
<dbReference type="InterPro" id="IPR038662">
    <property type="entry name" value="ATP_synth_F0_csu_sf"/>
</dbReference>
<name>A0A9N8X227_9BURK</name>
<evidence type="ECO:0000256" key="1">
    <source>
        <dbReference type="ARBA" id="ARBA00004651"/>
    </source>
</evidence>
<keyword evidence="4 14" id="KW-1003">Cell membrane</keyword>
<evidence type="ECO:0000256" key="12">
    <source>
        <dbReference type="ARBA" id="ARBA00023310"/>
    </source>
</evidence>
<keyword evidence="5 14" id="KW-0138">CF(0)</keyword>
<dbReference type="Gene3D" id="1.20.20.10">
    <property type="entry name" value="F1F0 ATP synthase subunit C"/>
    <property type="match status" value="1"/>
</dbReference>
<evidence type="ECO:0000256" key="8">
    <source>
        <dbReference type="ARBA" id="ARBA00022989"/>
    </source>
</evidence>
<evidence type="ECO:0000256" key="6">
    <source>
        <dbReference type="ARBA" id="ARBA00022692"/>
    </source>
</evidence>
<comment type="function">
    <text evidence="14">Key component of the F(0) channel; it plays a direct role in translocation across the membrane. A homomeric c-ring of between 10-14 subunits forms the central stalk rotor element with the F(1) delta and epsilon subunits.</text>
</comment>
<dbReference type="PROSITE" id="PS00605">
    <property type="entry name" value="ATPASE_C"/>
    <property type="match status" value="1"/>
</dbReference>
<dbReference type="GO" id="GO:0005886">
    <property type="term" value="C:plasma membrane"/>
    <property type="evidence" value="ECO:0007669"/>
    <property type="project" value="UniProtKB-SubCell"/>
</dbReference>
<feature type="site" description="Reversibly protonated during proton transport" evidence="14">
    <location>
        <position position="59"/>
    </location>
</feature>
<comment type="similarity">
    <text evidence="2 14">Belongs to the ATPase C chain family.</text>
</comment>
<keyword evidence="8 14" id="KW-1133">Transmembrane helix</keyword>
<evidence type="ECO:0000256" key="10">
    <source>
        <dbReference type="ARBA" id="ARBA00023121"/>
    </source>
</evidence>
<dbReference type="CDD" id="cd18185">
    <property type="entry name" value="ATP-synt_Fo_c_ATPE"/>
    <property type="match status" value="1"/>
</dbReference>
<evidence type="ECO:0000256" key="13">
    <source>
        <dbReference type="ARBA" id="ARBA00025198"/>
    </source>
</evidence>
<keyword evidence="3 14" id="KW-0813">Transport</keyword>
<comment type="function">
    <text evidence="13 14">F(1)F(0) ATP synthase produces ATP from ADP in the presence of a proton or sodium gradient. F-type ATPases consist of two structural domains, F(1) containing the extramembraneous catalytic core and F(0) containing the membrane proton channel, linked together by a central stalk and a peripheral stalk. During catalysis, ATP synthesis in the catalytic domain of F(1) is coupled via a rotary mechanism of the central stalk subunits to proton translocation.</text>
</comment>
<dbReference type="InterPro" id="IPR035921">
    <property type="entry name" value="F/V-ATP_Csub_sf"/>
</dbReference>
<comment type="caution">
    <text evidence="16">The sequence shown here is derived from an EMBL/GenBank/DDBJ whole genome shotgun (WGS) entry which is preliminary data.</text>
</comment>
<feature type="transmembrane region" description="Helical" evidence="14">
    <location>
        <begin position="51"/>
        <end position="75"/>
    </location>
</feature>
<evidence type="ECO:0000256" key="7">
    <source>
        <dbReference type="ARBA" id="ARBA00022781"/>
    </source>
</evidence>
<dbReference type="InterPro" id="IPR002379">
    <property type="entry name" value="ATPase_proteolipid_c-like_dom"/>
</dbReference>
<dbReference type="GO" id="GO:0008289">
    <property type="term" value="F:lipid binding"/>
    <property type="evidence" value="ECO:0007669"/>
    <property type="project" value="UniProtKB-KW"/>
</dbReference>
<keyword evidence="7 14" id="KW-0375">Hydrogen ion transport</keyword>
<dbReference type="InterPro" id="IPR000454">
    <property type="entry name" value="ATP_synth_F0_csu"/>
</dbReference>
<dbReference type="GO" id="GO:0045259">
    <property type="term" value="C:proton-transporting ATP synthase complex"/>
    <property type="evidence" value="ECO:0007669"/>
    <property type="project" value="UniProtKB-KW"/>
</dbReference>
<evidence type="ECO:0000256" key="3">
    <source>
        <dbReference type="ARBA" id="ARBA00022448"/>
    </source>
</evidence>
<keyword evidence="6 14" id="KW-0812">Transmembrane</keyword>
<keyword evidence="17" id="KW-1185">Reference proteome</keyword>
<dbReference type="EMBL" id="CAJQZC010000003">
    <property type="protein sequence ID" value="CAG4893153.1"/>
    <property type="molecule type" value="Genomic_DNA"/>
</dbReference>
<keyword evidence="9 14" id="KW-0406">Ion transport</keyword>
<gene>
    <name evidence="16" type="primary">atpH_1</name>
    <name evidence="14" type="synonym">atpE</name>
    <name evidence="16" type="ORF">LMG31841_01630</name>
</gene>
<sequence>MTNVSFVALACGLIIGLGAIGACIGIGIMGGRFIETSGRQPQMMTELQTRMFLLAGLIDANFLIGAGIAMMYSFANPFH</sequence>
<keyword evidence="11 14" id="KW-0472">Membrane</keyword>
<dbReference type="Pfam" id="PF00137">
    <property type="entry name" value="ATP-synt_C"/>
    <property type="match status" value="1"/>
</dbReference>
<feature type="domain" description="V-ATPase proteolipid subunit C-like" evidence="15">
    <location>
        <begin position="9"/>
        <end position="71"/>
    </location>
</feature>
<dbReference type="HAMAP" id="MF_01396">
    <property type="entry name" value="ATP_synth_c_bact"/>
    <property type="match status" value="1"/>
</dbReference>
<evidence type="ECO:0000313" key="17">
    <source>
        <dbReference type="Proteomes" id="UP000789704"/>
    </source>
</evidence>
<evidence type="ECO:0000256" key="4">
    <source>
        <dbReference type="ARBA" id="ARBA00022475"/>
    </source>
</evidence>
<dbReference type="NCBIfam" id="NF005363">
    <property type="entry name" value="PRK06876.1"/>
    <property type="match status" value="1"/>
</dbReference>
<reference evidence="16" key="1">
    <citation type="submission" date="2021-04" db="EMBL/GenBank/DDBJ databases">
        <authorList>
            <person name="Vanwijnsberghe S."/>
        </authorList>
    </citation>
    <scope>NUCLEOTIDE SEQUENCE</scope>
    <source>
        <strain evidence="16">LMG 31841</strain>
    </source>
</reference>
<comment type="subcellular location">
    <subcellularLocation>
        <location evidence="1 14">Cell membrane</location>
        <topology evidence="1 14">Multi-pass membrane protein</topology>
    </subcellularLocation>
</comment>
<dbReference type="RefSeq" id="WP_228875659.1">
    <property type="nucleotide sequence ID" value="NZ_CAJQYX010000001.1"/>
</dbReference>
<keyword evidence="10 14" id="KW-0446">Lipid-binding</keyword>